<name>A0A1I3L3C1_9PLAN</name>
<dbReference type="InterPro" id="IPR019650">
    <property type="entry name" value="DUF2513"/>
</dbReference>
<dbReference type="Proteomes" id="UP000199518">
    <property type="component" value="Unassembled WGS sequence"/>
</dbReference>
<dbReference type="OrthoDB" id="289656at2"/>
<evidence type="ECO:0000313" key="1">
    <source>
        <dbReference type="EMBL" id="SFI79201.1"/>
    </source>
</evidence>
<dbReference type="AlphaFoldDB" id="A0A1I3L3C1"/>
<sequence>MKRDLEVIRKLLLRIESYEDVELPDIDQRVRSFHLLMLQERNFTKGIAVVEIKNGDPQVQQTMEYVRLTSDGYNFLDSIRDDGIWKKTKERVAEVGGGVTFDVLASIATYFVMQKLGVNK</sequence>
<protein>
    <submittedName>
        <fullName evidence="1">YjcQ protein</fullName>
    </submittedName>
</protein>
<proteinExistence type="predicted"/>
<evidence type="ECO:0000313" key="2">
    <source>
        <dbReference type="Proteomes" id="UP000199518"/>
    </source>
</evidence>
<dbReference type="Pfam" id="PF10711">
    <property type="entry name" value="DUF2513"/>
    <property type="match status" value="1"/>
</dbReference>
<gene>
    <name evidence="1" type="ORF">SAMN05421753_112126</name>
</gene>
<dbReference type="STRING" id="1576369.SAMN05421753_112126"/>
<dbReference type="EMBL" id="FOQD01000012">
    <property type="protein sequence ID" value="SFI79201.1"/>
    <property type="molecule type" value="Genomic_DNA"/>
</dbReference>
<accession>A0A1I3L3C1</accession>
<keyword evidence="2" id="KW-1185">Reference proteome</keyword>
<reference evidence="2" key="1">
    <citation type="submission" date="2016-10" db="EMBL/GenBank/DDBJ databases">
        <authorList>
            <person name="Varghese N."/>
            <person name="Submissions S."/>
        </authorList>
    </citation>
    <scope>NUCLEOTIDE SEQUENCE [LARGE SCALE GENOMIC DNA]</scope>
    <source>
        <strain evidence="2">DSM 26348</strain>
    </source>
</reference>
<dbReference type="RefSeq" id="WP_092051903.1">
    <property type="nucleotide sequence ID" value="NZ_FOQD01000012.1"/>
</dbReference>
<organism evidence="1 2">
    <name type="scientific">Planctomicrobium piriforme</name>
    <dbReference type="NCBI Taxonomy" id="1576369"/>
    <lineage>
        <taxon>Bacteria</taxon>
        <taxon>Pseudomonadati</taxon>
        <taxon>Planctomycetota</taxon>
        <taxon>Planctomycetia</taxon>
        <taxon>Planctomycetales</taxon>
        <taxon>Planctomycetaceae</taxon>
        <taxon>Planctomicrobium</taxon>
    </lineage>
</organism>